<dbReference type="AlphaFoldDB" id="A0A2S4W6L5"/>
<keyword evidence="3" id="KW-1185">Reference proteome</keyword>
<evidence type="ECO:0000256" key="1">
    <source>
        <dbReference type="SAM" id="SignalP"/>
    </source>
</evidence>
<dbReference type="VEuPathDB" id="FungiDB:PSHT_13506"/>
<name>A0A2S4W6L5_9BASI</name>
<protein>
    <recommendedName>
        <fullName evidence="4">Secreted protein</fullName>
    </recommendedName>
</protein>
<keyword evidence="1" id="KW-0732">Signal</keyword>
<accession>A0A2S4W6L5</accession>
<proteinExistence type="predicted"/>
<dbReference type="VEuPathDB" id="FungiDB:PSTT_00555"/>
<dbReference type="Proteomes" id="UP000239156">
    <property type="component" value="Unassembled WGS sequence"/>
</dbReference>
<evidence type="ECO:0008006" key="4">
    <source>
        <dbReference type="Google" id="ProtNLM"/>
    </source>
</evidence>
<gene>
    <name evidence="2" type="ORF">PSTT_00555</name>
</gene>
<comment type="caution">
    <text evidence="2">The sequence shown here is derived from an EMBL/GenBank/DDBJ whole genome shotgun (WGS) entry which is preliminary data.</text>
</comment>
<dbReference type="EMBL" id="PKSL01000003">
    <property type="protein sequence ID" value="POW17327.1"/>
    <property type="molecule type" value="Genomic_DNA"/>
</dbReference>
<organism evidence="2 3">
    <name type="scientific">Puccinia striiformis</name>
    <dbReference type="NCBI Taxonomy" id="27350"/>
    <lineage>
        <taxon>Eukaryota</taxon>
        <taxon>Fungi</taxon>
        <taxon>Dikarya</taxon>
        <taxon>Basidiomycota</taxon>
        <taxon>Pucciniomycotina</taxon>
        <taxon>Pucciniomycetes</taxon>
        <taxon>Pucciniales</taxon>
        <taxon>Pucciniaceae</taxon>
        <taxon>Puccinia</taxon>
    </lineage>
</organism>
<evidence type="ECO:0000313" key="2">
    <source>
        <dbReference type="EMBL" id="POW17327.1"/>
    </source>
</evidence>
<sequence>MLNTKVSMLKVYAACVITLVTFSAQPAQARNSLVPRAGVQRTCNYGLNPDYIPNSGKIQCEWAEGQTAFCQESTCTGFNGENYKNIGWNDCSRLQATGVSAQDHVHVDGTQSYNVGNGHVLVHGTEHGQEAAHDYECGLKNTVRAIKPLKPHTPWWKDFAMWLGRLCSLKDYIWAK</sequence>
<reference evidence="2" key="1">
    <citation type="submission" date="2017-12" db="EMBL/GenBank/DDBJ databases">
        <title>Gene loss provides genomic basis for host adaptation in cereal stripe rust fungi.</title>
        <authorList>
            <person name="Xia C."/>
        </authorList>
    </citation>
    <scope>NUCLEOTIDE SEQUENCE [LARGE SCALE GENOMIC DNA]</scope>
    <source>
        <strain evidence="2">93-210</strain>
    </source>
</reference>
<feature type="signal peptide" evidence="1">
    <location>
        <begin position="1"/>
        <end position="29"/>
    </location>
</feature>
<feature type="chain" id="PRO_5015434769" description="Secreted protein" evidence="1">
    <location>
        <begin position="30"/>
        <end position="176"/>
    </location>
</feature>
<evidence type="ECO:0000313" key="3">
    <source>
        <dbReference type="Proteomes" id="UP000239156"/>
    </source>
</evidence>